<dbReference type="EMBL" id="JWHL01000024">
    <property type="protein sequence ID" value="MBR1369905.1"/>
    <property type="molecule type" value="Genomic_DNA"/>
</dbReference>
<evidence type="ECO:0000313" key="3">
    <source>
        <dbReference type="Proteomes" id="UP000730161"/>
    </source>
</evidence>
<dbReference type="Proteomes" id="UP000730161">
    <property type="component" value="Unassembled WGS sequence"/>
</dbReference>
<dbReference type="Gene3D" id="3.30.420.190">
    <property type="entry name" value="conserved archaeal protein q6m145"/>
    <property type="match status" value="1"/>
</dbReference>
<dbReference type="InterPro" id="IPR002821">
    <property type="entry name" value="Hydantoinase_A"/>
</dbReference>
<dbReference type="OrthoDB" id="148086at2157"/>
<feature type="domain" description="Hydantoinase A/oxoprolinase" evidence="1">
    <location>
        <begin position="44"/>
        <end position="246"/>
    </location>
</feature>
<evidence type="ECO:0000259" key="1">
    <source>
        <dbReference type="Pfam" id="PF01968"/>
    </source>
</evidence>
<organism evidence="2 3">
    <name type="scientific">Methanocalculus chunghsingensis</name>
    <dbReference type="NCBI Taxonomy" id="156457"/>
    <lineage>
        <taxon>Archaea</taxon>
        <taxon>Methanobacteriati</taxon>
        <taxon>Methanobacteriota</taxon>
        <taxon>Stenosarchaea group</taxon>
        <taxon>Methanomicrobia</taxon>
        <taxon>Methanomicrobiales</taxon>
        <taxon>Methanocalculaceae</taxon>
        <taxon>Methanocalculus</taxon>
    </lineage>
</organism>
<name>A0A8J7WBH7_9EURY</name>
<dbReference type="Gene3D" id="3.30.420.40">
    <property type="match status" value="1"/>
</dbReference>
<gene>
    <name evidence="2" type="ORF">RJ53_10620</name>
</gene>
<comment type="caution">
    <text evidence="2">The sequence shown here is derived from an EMBL/GenBank/DDBJ whole genome shotgun (WGS) entry which is preliminary data.</text>
</comment>
<dbReference type="InterPro" id="IPR002756">
    <property type="entry name" value="MfnF"/>
</dbReference>
<evidence type="ECO:0000313" key="2">
    <source>
        <dbReference type="EMBL" id="MBR1369905.1"/>
    </source>
</evidence>
<dbReference type="AlphaFoldDB" id="A0A8J7WBH7"/>
<accession>A0A8J7WBH7</accession>
<sequence length="302" mass="32341">MIGIDIGGANIKIVTDDEVIIRYCPLWEKAPLGDILSEFDDDAAIVMSGELADCFNNKSEGVRFIVDAVRGALPKARFYGTDAAFHAGPAPELAAANWLASADLLKDRYQDALLIDLGSTTADIIPLQPFEDLKGQTDLSRLRAGYLVYCGMLRTPVSSLVRSACIDGYETPLSTEYFASAGDAHLVLGHITSDEYTVATPDGKEATREKSLLRLARMACADLDEIGEEGAVAIAEAFWDAQRTLIGDALGRTGRETILAAGIGAELIHTTFGGINLTQDLGRFADALPAYAVREVAIRNGI</sequence>
<reference evidence="2" key="1">
    <citation type="submission" date="2014-12" db="EMBL/GenBank/DDBJ databases">
        <authorList>
            <person name="Huang H.-H."/>
            <person name="Chen S.-C."/>
            <person name="Lai M.-C."/>
        </authorList>
    </citation>
    <scope>NUCLEOTIDE SEQUENCE</scope>
    <source>
        <strain evidence="2">K1F9705b</strain>
    </source>
</reference>
<protein>
    <submittedName>
        <fullName evidence="2">H4MPT-linked C1 transfer pathway protein</fullName>
    </submittedName>
</protein>
<proteinExistence type="predicted"/>
<dbReference type="NCBIfam" id="TIGR03123">
    <property type="entry name" value="one_C_unchar_1"/>
    <property type="match status" value="1"/>
</dbReference>
<dbReference type="RefSeq" id="WP_211531662.1">
    <property type="nucleotide sequence ID" value="NZ_JWHL01000024.1"/>
</dbReference>
<keyword evidence="3" id="KW-1185">Reference proteome</keyword>
<dbReference type="GO" id="GO:0016787">
    <property type="term" value="F:hydrolase activity"/>
    <property type="evidence" value="ECO:0007669"/>
    <property type="project" value="InterPro"/>
</dbReference>
<dbReference type="Pfam" id="PF01968">
    <property type="entry name" value="Hydantoinase_A"/>
    <property type="match status" value="1"/>
</dbReference>